<gene>
    <name evidence="2" type="ORF">GNI_025600</name>
</gene>
<dbReference type="RefSeq" id="XP_011134419.1">
    <property type="nucleotide sequence ID" value="XM_011136117.1"/>
</dbReference>
<feature type="compositionally biased region" description="Basic and acidic residues" evidence="1">
    <location>
        <begin position="231"/>
        <end position="244"/>
    </location>
</feature>
<sequence>MDTESMLLDMAEKRVVSNTMNNQSLAMTRNGPGLLAQGRVVIPGKYTANQEAFFQSRGRIGASGDRSKTVEIYHTGNSIQEFKELAMGMAALLVNQEYGSSLANAEALIPVADFVCLVFACLPGSIRGSFETTRISSKVADQWFREYRKLTSNIISQKEITRCKNIATSAAQRNPLHTGYFTRGLPGWNGGKGGIPFSLFTRLTENIIPCSSVEREKGVPISDNYKRRKQTRQEVQQEKRVNDKKSKVFNSKKPFTDIKNRLGHLADIFGPKTSGGGGRISKKSTVAQQIDELQNDWMLIKAFGLDEAQHSAVKLGEAGTRFETTLQMGIAGMWIMTMCIRVMKAMERSPILNPSGVSIGRTRARIDYHVQETIEEGTDIEMAYITSTVLYNMSKQLEPFLDYFATVCAKTNEDYESFADLIKKSQVQKSYPWLRYLTVVKALSNPSCPDIHTVKIAHNLITGDLEVDLRELQITNLHGLDELRKTWEPDTDKYTIRLDRIPEHGQPLESYIQEVVGQAKRIMTGSRTDLKKTGKKGTGKKG</sequence>
<evidence type="ECO:0000313" key="2">
    <source>
        <dbReference type="EMBL" id="EZG79522.1"/>
    </source>
</evidence>
<organism evidence="2 3">
    <name type="scientific">Gregarina niphandrodes</name>
    <name type="common">Septate eugregarine</name>
    <dbReference type="NCBI Taxonomy" id="110365"/>
    <lineage>
        <taxon>Eukaryota</taxon>
        <taxon>Sar</taxon>
        <taxon>Alveolata</taxon>
        <taxon>Apicomplexa</taxon>
        <taxon>Conoidasida</taxon>
        <taxon>Gregarinasina</taxon>
        <taxon>Eugregarinorida</taxon>
        <taxon>Gregarinidae</taxon>
        <taxon>Gregarina</taxon>
    </lineage>
</organism>
<evidence type="ECO:0000256" key="1">
    <source>
        <dbReference type="SAM" id="MobiDB-lite"/>
    </source>
</evidence>
<accession>A0A023BBK5</accession>
<dbReference type="AlphaFoldDB" id="A0A023BBK5"/>
<evidence type="ECO:0000313" key="3">
    <source>
        <dbReference type="Proteomes" id="UP000019763"/>
    </source>
</evidence>
<name>A0A023BBK5_GRENI</name>
<feature type="region of interest" description="Disordered" evidence="1">
    <location>
        <begin position="221"/>
        <end position="244"/>
    </location>
</feature>
<reference evidence="2" key="1">
    <citation type="submission" date="2013-12" db="EMBL/GenBank/DDBJ databases">
        <authorList>
            <person name="Omoto C.K."/>
            <person name="Sibley D."/>
            <person name="Venepally P."/>
            <person name="Hadjithomas M."/>
            <person name="Karamycheva S."/>
            <person name="Brunk B."/>
            <person name="Roos D."/>
            <person name="Caler E."/>
            <person name="Lorenzi H."/>
        </authorList>
    </citation>
    <scope>NUCLEOTIDE SEQUENCE</scope>
</reference>
<keyword evidence="3" id="KW-1185">Reference proteome</keyword>
<dbReference type="VEuPathDB" id="CryptoDB:GNI_025600"/>
<proteinExistence type="predicted"/>
<protein>
    <submittedName>
        <fullName evidence="2">Uncharacterized protein</fullName>
    </submittedName>
</protein>
<dbReference type="EMBL" id="AFNH02000190">
    <property type="protein sequence ID" value="EZG79522.1"/>
    <property type="molecule type" value="Genomic_DNA"/>
</dbReference>
<comment type="caution">
    <text evidence="2">The sequence shown here is derived from an EMBL/GenBank/DDBJ whole genome shotgun (WGS) entry which is preliminary data.</text>
</comment>
<dbReference type="Proteomes" id="UP000019763">
    <property type="component" value="Unassembled WGS sequence"/>
</dbReference>
<dbReference type="GeneID" id="22911147"/>